<dbReference type="Proteomes" id="UP000827892">
    <property type="component" value="Chromosome II"/>
</dbReference>
<comment type="similarity">
    <text evidence="1">Belongs to the GSKIP family.</text>
</comment>
<dbReference type="InterPro" id="IPR037395">
    <property type="entry name" value="GSKIP"/>
</dbReference>
<protein>
    <recommendedName>
        <fullName evidence="3">GSKIP domain-containing protein</fullName>
    </recommendedName>
</protein>
<dbReference type="AlphaFoldDB" id="A0AAE9DM78"/>
<dbReference type="PANTHER" id="PTHR12490:SF2">
    <property type="entry name" value="GSKIP DOMAIN-CONTAINING PROTEIN"/>
    <property type="match status" value="1"/>
</dbReference>
<feature type="domain" description="GSKIP" evidence="3">
    <location>
        <begin position="145"/>
        <end position="247"/>
    </location>
</feature>
<dbReference type="Gene3D" id="3.30.2280.10">
    <property type="entry name" value="Hypothetical protein (hspc210)"/>
    <property type="match status" value="1"/>
</dbReference>
<dbReference type="GO" id="GO:0060828">
    <property type="term" value="P:regulation of canonical Wnt signaling pathway"/>
    <property type="evidence" value="ECO:0007669"/>
    <property type="project" value="InterPro"/>
</dbReference>
<keyword evidence="2" id="KW-0175">Coiled coil</keyword>
<evidence type="ECO:0000313" key="4">
    <source>
        <dbReference type="EMBL" id="ULU06624.1"/>
    </source>
</evidence>
<dbReference type="SUPFAM" id="SSF103107">
    <property type="entry name" value="Hypothetical protein c14orf129, hspc210"/>
    <property type="match status" value="1"/>
</dbReference>
<evidence type="ECO:0000313" key="5">
    <source>
        <dbReference type="Proteomes" id="UP000827892"/>
    </source>
</evidence>
<proteinExistence type="inferred from homology"/>
<evidence type="ECO:0000259" key="3">
    <source>
        <dbReference type="Pfam" id="PF05303"/>
    </source>
</evidence>
<evidence type="ECO:0000256" key="2">
    <source>
        <dbReference type="SAM" id="Coils"/>
    </source>
</evidence>
<dbReference type="InterPro" id="IPR007967">
    <property type="entry name" value="GSKIP_dom"/>
</dbReference>
<feature type="coiled-coil region" evidence="2">
    <location>
        <begin position="70"/>
        <end position="97"/>
    </location>
</feature>
<sequence>MNGVEEITSNLHNLVGLAAGMNDRSTPMNTVLDKCTVVLEELRTIQILTETHSEGISDQLKQTETNILEIENLFTRIDQLNENVQKTKSDLDKLEKLYNVKVMTQQTGNDSLTETTTPPTTPVTVKKPPFCENCHTDAEKTGLEETAMAAVREHAFAVNLIGVSEMLPRTSQLLFINVTTAENHTHCIELTIKGWRVASNRNDCMNGDFRQLSIHTKYFETLHALLTEISPEYRQRFGGELITKLSAVAVEQEKKGQNTE</sequence>
<gene>
    <name evidence="4" type="ORF">L3Y34_018451</name>
</gene>
<dbReference type="Pfam" id="PF05303">
    <property type="entry name" value="GSKIP_dom"/>
    <property type="match status" value="1"/>
</dbReference>
<dbReference type="EMBL" id="CP090892">
    <property type="protein sequence ID" value="ULU06624.1"/>
    <property type="molecule type" value="Genomic_DNA"/>
</dbReference>
<accession>A0AAE9DM78</accession>
<reference evidence="4 5" key="1">
    <citation type="submission" date="2022-05" db="EMBL/GenBank/DDBJ databases">
        <title>Chromosome-level reference genomes for two strains of Caenorhabditis briggsae: an improved platform for comparative genomics.</title>
        <authorList>
            <person name="Stevens L."/>
            <person name="Andersen E.C."/>
        </authorList>
    </citation>
    <scope>NUCLEOTIDE SEQUENCE [LARGE SCALE GENOMIC DNA]</scope>
    <source>
        <strain evidence="4">QX1410_ONT</strain>
        <tissue evidence="4">Whole-organism</tissue>
    </source>
</reference>
<organism evidence="4 5">
    <name type="scientific">Caenorhabditis briggsae</name>
    <dbReference type="NCBI Taxonomy" id="6238"/>
    <lineage>
        <taxon>Eukaryota</taxon>
        <taxon>Metazoa</taxon>
        <taxon>Ecdysozoa</taxon>
        <taxon>Nematoda</taxon>
        <taxon>Chromadorea</taxon>
        <taxon>Rhabditida</taxon>
        <taxon>Rhabditina</taxon>
        <taxon>Rhabditomorpha</taxon>
        <taxon>Rhabditoidea</taxon>
        <taxon>Rhabditidae</taxon>
        <taxon>Peloderinae</taxon>
        <taxon>Caenorhabditis</taxon>
    </lineage>
</organism>
<dbReference type="PANTHER" id="PTHR12490">
    <property type="entry name" value="GSK3B-INTERACTING PROTEIN"/>
    <property type="match status" value="1"/>
</dbReference>
<dbReference type="InterPro" id="IPR023231">
    <property type="entry name" value="GSKIP_dom_sf"/>
</dbReference>
<evidence type="ECO:0000256" key="1">
    <source>
        <dbReference type="ARBA" id="ARBA00009571"/>
    </source>
</evidence>
<name>A0AAE9DM78_CAEBR</name>